<evidence type="ECO:0000256" key="1">
    <source>
        <dbReference type="SAM" id="Phobius"/>
    </source>
</evidence>
<protein>
    <submittedName>
        <fullName evidence="2">Uncharacterized protein</fullName>
    </submittedName>
</protein>
<sequence length="57" mass="6355">YLTVGIHMFGPSKIPMLHFRGVLFLCVILALPSQLLFSLLLMTQIALLVLDNISMNP</sequence>
<feature type="transmembrane region" description="Helical" evidence="1">
    <location>
        <begin position="21"/>
        <end position="50"/>
    </location>
</feature>
<feature type="non-terminal residue" evidence="2">
    <location>
        <position position="1"/>
    </location>
</feature>
<dbReference type="AlphaFoldDB" id="A0AAD7ZDS7"/>
<keyword evidence="1" id="KW-0812">Transmembrane</keyword>
<gene>
    <name evidence="2" type="ORF">L9F63_005287</name>
</gene>
<keyword evidence="3" id="KW-1185">Reference proteome</keyword>
<accession>A0AAD7ZDS7</accession>
<dbReference type="EMBL" id="JASPKZ010008876">
    <property type="protein sequence ID" value="KAJ9578467.1"/>
    <property type="molecule type" value="Genomic_DNA"/>
</dbReference>
<keyword evidence="1" id="KW-1133">Transmembrane helix</keyword>
<comment type="caution">
    <text evidence="2">The sequence shown here is derived from an EMBL/GenBank/DDBJ whole genome shotgun (WGS) entry which is preliminary data.</text>
</comment>
<proteinExistence type="predicted"/>
<evidence type="ECO:0000313" key="2">
    <source>
        <dbReference type="EMBL" id="KAJ9578467.1"/>
    </source>
</evidence>
<keyword evidence="1" id="KW-0472">Membrane</keyword>
<name>A0AAD7ZDS7_DIPPU</name>
<evidence type="ECO:0000313" key="3">
    <source>
        <dbReference type="Proteomes" id="UP001233999"/>
    </source>
</evidence>
<organism evidence="2 3">
    <name type="scientific">Diploptera punctata</name>
    <name type="common">Pacific beetle cockroach</name>
    <dbReference type="NCBI Taxonomy" id="6984"/>
    <lineage>
        <taxon>Eukaryota</taxon>
        <taxon>Metazoa</taxon>
        <taxon>Ecdysozoa</taxon>
        <taxon>Arthropoda</taxon>
        <taxon>Hexapoda</taxon>
        <taxon>Insecta</taxon>
        <taxon>Pterygota</taxon>
        <taxon>Neoptera</taxon>
        <taxon>Polyneoptera</taxon>
        <taxon>Dictyoptera</taxon>
        <taxon>Blattodea</taxon>
        <taxon>Blaberoidea</taxon>
        <taxon>Blaberidae</taxon>
        <taxon>Diplopterinae</taxon>
        <taxon>Diploptera</taxon>
    </lineage>
</organism>
<dbReference type="Proteomes" id="UP001233999">
    <property type="component" value="Unassembled WGS sequence"/>
</dbReference>
<reference evidence="2" key="2">
    <citation type="submission" date="2023-05" db="EMBL/GenBank/DDBJ databases">
        <authorList>
            <person name="Fouks B."/>
        </authorList>
    </citation>
    <scope>NUCLEOTIDE SEQUENCE</scope>
    <source>
        <strain evidence="2">Stay&amp;Tobe</strain>
        <tissue evidence="2">Testes</tissue>
    </source>
</reference>
<feature type="non-terminal residue" evidence="2">
    <location>
        <position position="57"/>
    </location>
</feature>
<reference evidence="2" key="1">
    <citation type="journal article" date="2023" name="IScience">
        <title>Live-bearing cockroach genome reveals convergent evolutionary mechanisms linked to viviparity in insects and beyond.</title>
        <authorList>
            <person name="Fouks B."/>
            <person name="Harrison M.C."/>
            <person name="Mikhailova A.A."/>
            <person name="Marchal E."/>
            <person name="English S."/>
            <person name="Carruthers M."/>
            <person name="Jennings E.C."/>
            <person name="Chiamaka E.L."/>
            <person name="Frigard R.A."/>
            <person name="Pippel M."/>
            <person name="Attardo G.M."/>
            <person name="Benoit J.B."/>
            <person name="Bornberg-Bauer E."/>
            <person name="Tobe S.S."/>
        </authorList>
    </citation>
    <scope>NUCLEOTIDE SEQUENCE</scope>
    <source>
        <strain evidence="2">Stay&amp;Tobe</strain>
    </source>
</reference>